<keyword evidence="4" id="KW-1185">Reference proteome</keyword>
<dbReference type="OrthoDB" id="9806768at2"/>
<dbReference type="STRING" id="1391654.AKJ09_01044"/>
<dbReference type="InterPro" id="IPR003430">
    <property type="entry name" value="Phenol_Hydrox"/>
</dbReference>
<keyword evidence="2" id="KW-0503">Monooxygenase</keyword>
<dbReference type="GO" id="GO:0004497">
    <property type="term" value="F:monooxygenase activity"/>
    <property type="evidence" value="ECO:0007669"/>
    <property type="project" value="UniProtKB-KW"/>
</dbReference>
<evidence type="ECO:0000313" key="4">
    <source>
        <dbReference type="Proteomes" id="UP000064967"/>
    </source>
</evidence>
<sequence length="322" mass="36729">MSPRRSYWHLEGFGRKPSRYEIVSSRLLYHPERGFAVSTPAGALHERFGRGSSITPVSWETFEDPRETTYSSYTKLQSGKETFVDGLFDLADETGELRRVPASWLAFVIRVVAPLRYPLHALQMIASYVGSMAPSGRITLTALFQAADELRRVQRIAQLTHRLHSEHTSLGGDDARTRWENDPIWQPMRELVERLLVTYDWAEAFVAMNLVMKPLFDGVFMMDVPIHAEAVAPSILRGFCFSLAEDARWHAEWSEQLAMLMNEKEANRRLMAMWVQAWTPRALHAVRAFAPLLDGDLLARREAAFSKSLERLDLPRPAGSRT</sequence>
<gene>
    <name evidence="3" type="ORF">AKJ09_01044</name>
</gene>
<evidence type="ECO:0000313" key="3">
    <source>
        <dbReference type="EMBL" id="AKU94380.1"/>
    </source>
</evidence>
<dbReference type="Gene3D" id="1.10.620.20">
    <property type="entry name" value="Ribonucleotide Reductase, subunit A"/>
    <property type="match status" value="1"/>
</dbReference>
<dbReference type="InterPro" id="IPR009078">
    <property type="entry name" value="Ferritin-like_SF"/>
</dbReference>
<dbReference type="AlphaFoldDB" id="A0A0K1PLH9"/>
<reference evidence="3 4" key="1">
    <citation type="submission" date="2015-08" db="EMBL/GenBank/DDBJ databases">
        <authorList>
            <person name="Babu N.S."/>
            <person name="Beckwith C.J."/>
            <person name="Beseler K.G."/>
            <person name="Brison A."/>
            <person name="Carone J.V."/>
            <person name="Caskin T.P."/>
            <person name="Diamond M."/>
            <person name="Durham M.E."/>
            <person name="Foxe J.M."/>
            <person name="Go M."/>
            <person name="Henderson B.A."/>
            <person name="Jones I.B."/>
            <person name="McGettigan J.A."/>
            <person name="Micheletti S.J."/>
            <person name="Nasrallah M.E."/>
            <person name="Ortiz D."/>
            <person name="Piller C.R."/>
            <person name="Privatt S.R."/>
            <person name="Schneider S.L."/>
            <person name="Sharp S."/>
            <person name="Smith T.C."/>
            <person name="Stanton J.D."/>
            <person name="Ullery H.E."/>
            <person name="Wilson R.J."/>
            <person name="Serrano M.G."/>
            <person name="Buck G."/>
            <person name="Lee V."/>
            <person name="Wang Y."/>
            <person name="Carvalho R."/>
            <person name="Voegtly L."/>
            <person name="Shi R."/>
            <person name="Duckworth R."/>
            <person name="Johnson A."/>
            <person name="Loviza R."/>
            <person name="Walstead R."/>
            <person name="Shah Z."/>
            <person name="Kiflezghi M."/>
            <person name="Wade K."/>
            <person name="Ball S.L."/>
            <person name="Bradley K.W."/>
            <person name="Asai D.J."/>
            <person name="Bowman C.A."/>
            <person name="Russell D.A."/>
            <person name="Pope W.H."/>
            <person name="Jacobs-Sera D."/>
            <person name="Hendrix R.W."/>
            <person name="Hatfull G.F."/>
        </authorList>
    </citation>
    <scope>NUCLEOTIDE SEQUENCE [LARGE SCALE GENOMIC DNA]</scope>
    <source>
        <strain evidence="3 4">DSM 27648</strain>
    </source>
</reference>
<keyword evidence="1" id="KW-0560">Oxidoreductase</keyword>
<dbReference type="Proteomes" id="UP000064967">
    <property type="component" value="Chromosome"/>
</dbReference>
<dbReference type="InterPro" id="IPR012348">
    <property type="entry name" value="RNR-like"/>
</dbReference>
<protein>
    <submittedName>
        <fullName evidence="3">Phenol hydroxylase, P1 oxygenase component DmpL</fullName>
    </submittedName>
</protein>
<evidence type="ECO:0000256" key="1">
    <source>
        <dbReference type="ARBA" id="ARBA00023002"/>
    </source>
</evidence>
<dbReference type="EMBL" id="CP012333">
    <property type="protein sequence ID" value="AKU94380.1"/>
    <property type="molecule type" value="Genomic_DNA"/>
</dbReference>
<proteinExistence type="predicted"/>
<name>A0A0K1PLH9_9BACT</name>
<dbReference type="SUPFAM" id="SSF47240">
    <property type="entry name" value="Ferritin-like"/>
    <property type="match status" value="1"/>
</dbReference>
<accession>A0A0K1PLH9</accession>
<dbReference type="RefSeq" id="WP_146645986.1">
    <property type="nucleotide sequence ID" value="NZ_CP012333.1"/>
</dbReference>
<evidence type="ECO:0000256" key="2">
    <source>
        <dbReference type="ARBA" id="ARBA00023033"/>
    </source>
</evidence>
<dbReference type="KEGG" id="llu:AKJ09_01044"/>
<dbReference type="Pfam" id="PF02332">
    <property type="entry name" value="Phenol_Hydrox"/>
    <property type="match status" value="1"/>
</dbReference>
<organism evidence="3 4">
    <name type="scientific">Labilithrix luteola</name>
    <dbReference type="NCBI Taxonomy" id="1391654"/>
    <lineage>
        <taxon>Bacteria</taxon>
        <taxon>Pseudomonadati</taxon>
        <taxon>Myxococcota</taxon>
        <taxon>Polyangia</taxon>
        <taxon>Polyangiales</taxon>
        <taxon>Labilitrichaceae</taxon>
        <taxon>Labilithrix</taxon>
    </lineage>
</organism>